<proteinExistence type="predicted"/>
<organism evidence="2 3">
    <name type="scientific">Pleurodeles waltl</name>
    <name type="common">Iberian ribbed newt</name>
    <dbReference type="NCBI Taxonomy" id="8319"/>
    <lineage>
        <taxon>Eukaryota</taxon>
        <taxon>Metazoa</taxon>
        <taxon>Chordata</taxon>
        <taxon>Craniata</taxon>
        <taxon>Vertebrata</taxon>
        <taxon>Euteleostomi</taxon>
        <taxon>Amphibia</taxon>
        <taxon>Batrachia</taxon>
        <taxon>Caudata</taxon>
        <taxon>Salamandroidea</taxon>
        <taxon>Salamandridae</taxon>
        <taxon>Pleurodelinae</taxon>
        <taxon>Pleurodeles</taxon>
    </lineage>
</organism>
<gene>
    <name evidence="2" type="ORF">NDU88_004006</name>
</gene>
<dbReference type="Proteomes" id="UP001066276">
    <property type="component" value="Chromosome 12"/>
</dbReference>
<feature type="region of interest" description="Disordered" evidence="1">
    <location>
        <begin position="40"/>
        <end position="63"/>
    </location>
</feature>
<reference evidence="2" key="1">
    <citation type="journal article" date="2022" name="bioRxiv">
        <title>Sequencing and chromosome-scale assembly of the giantPleurodeles waltlgenome.</title>
        <authorList>
            <person name="Brown T."/>
            <person name="Elewa A."/>
            <person name="Iarovenko S."/>
            <person name="Subramanian E."/>
            <person name="Araus A.J."/>
            <person name="Petzold A."/>
            <person name="Susuki M."/>
            <person name="Suzuki K.-i.T."/>
            <person name="Hayashi T."/>
            <person name="Toyoda A."/>
            <person name="Oliveira C."/>
            <person name="Osipova E."/>
            <person name="Leigh N.D."/>
            <person name="Simon A."/>
            <person name="Yun M.H."/>
        </authorList>
    </citation>
    <scope>NUCLEOTIDE SEQUENCE</scope>
    <source>
        <strain evidence="2">20211129_DDA</strain>
        <tissue evidence="2">Liver</tissue>
    </source>
</reference>
<sequence length="80" mass="9414">MGRLTVESKWITARKKGSFGVRDNRVRCWARTRRLHSALRLQQAQGRASESERQTQQGGRERRCKSRVVRMIWAAYHSDN</sequence>
<evidence type="ECO:0000313" key="2">
    <source>
        <dbReference type="EMBL" id="KAJ1083851.1"/>
    </source>
</evidence>
<name>A0AAV7KWJ6_PLEWA</name>
<dbReference type="EMBL" id="JANPWB010000016">
    <property type="protein sequence ID" value="KAJ1083851.1"/>
    <property type="molecule type" value="Genomic_DNA"/>
</dbReference>
<keyword evidence="3" id="KW-1185">Reference proteome</keyword>
<dbReference type="AlphaFoldDB" id="A0AAV7KWJ6"/>
<evidence type="ECO:0000256" key="1">
    <source>
        <dbReference type="SAM" id="MobiDB-lite"/>
    </source>
</evidence>
<accession>A0AAV7KWJ6</accession>
<protein>
    <submittedName>
        <fullName evidence="2">Uncharacterized protein</fullName>
    </submittedName>
</protein>
<comment type="caution">
    <text evidence="2">The sequence shown here is derived from an EMBL/GenBank/DDBJ whole genome shotgun (WGS) entry which is preliminary data.</text>
</comment>
<evidence type="ECO:0000313" key="3">
    <source>
        <dbReference type="Proteomes" id="UP001066276"/>
    </source>
</evidence>